<dbReference type="GO" id="GO:0003677">
    <property type="term" value="F:DNA binding"/>
    <property type="evidence" value="ECO:0007669"/>
    <property type="project" value="InterPro"/>
</dbReference>
<keyword evidence="9" id="KW-1185">Reference proteome</keyword>
<dbReference type="InterPro" id="IPR036388">
    <property type="entry name" value="WH-like_DNA-bd_sf"/>
</dbReference>
<keyword evidence="3" id="KW-0731">Sigma factor</keyword>
<comment type="similarity">
    <text evidence="1">Belongs to the sigma-70 factor family. ECF subfamily.</text>
</comment>
<dbReference type="RefSeq" id="WP_127485003.1">
    <property type="nucleotide sequence ID" value="NZ_CP022572.1"/>
</dbReference>
<evidence type="ECO:0000256" key="5">
    <source>
        <dbReference type="ARBA" id="ARBA00023163"/>
    </source>
</evidence>
<protein>
    <submittedName>
        <fullName evidence="8">RNA polymerase</fullName>
    </submittedName>
</protein>
<dbReference type="GO" id="GO:0016987">
    <property type="term" value="F:sigma factor activity"/>
    <property type="evidence" value="ECO:0007669"/>
    <property type="project" value="UniProtKB-KW"/>
</dbReference>
<dbReference type="CDD" id="cd06171">
    <property type="entry name" value="Sigma70_r4"/>
    <property type="match status" value="1"/>
</dbReference>
<evidence type="ECO:0000256" key="1">
    <source>
        <dbReference type="ARBA" id="ARBA00010641"/>
    </source>
</evidence>
<feature type="domain" description="RNA polymerase sigma-70 region 2" evidence="6">
    <location>
        <begin position="24"/>
        <end position="93"/>
    </location>
</feature>
<dbReference type="Gene3D" id="1.10.1740.10">
    <property type="match status" value="1"/>
</dbReference>
<name>A0A3Q9QTP9_9BACI</name>
<evidence type="ECO:0000313" key="8">
    <source>
        <dbReference type="EMBL" id="AZU60396.1"/>
    </source>
</evidence>
<dbReference type="InterPro" id="IPR013324">
    <property type="entry name" value="RNA_pol_sigma_r3/r4-like"/>
</dbReference>
<proteinExistence type="inferred from homology"/>
<dbReference type="NCBIfam" id="TIGR02937">
    <property type="entry name" value="sigma70-ECF"/>
    <property type="match status" value="1"/>
</dbReference>
<accession>A0A3Q9QTP9</accession>
<dbReference type="InterPro" id="IPR014284">
    <property type="entry name" value="RNA_pol_sigma-70_dom"/>
</dbReference>
<dbReference type="GO" id="GO:0006352">
    <property type="term" value="P:DNA-templated transcription initiation"/>
    <property type="evidence" value="ECO:0007669"/>
    <property type="project" value="InterPro"/>
</dbReference>
<dbReference type="InterPro" id="IPR039425">
    <property type="entry name" value="RNA_pol_sigma-70-like"/>
</dbReference>
<dbReference type="EMBL" id="CP022572">
    <property type="protein sequence ID" value="AZU60396.1"/>
    <property type="molecule type" value="Genomic_DNA"/>
</dbReference>
<keyword evidence="4" id="KW-0238">DNA-binding</keyword>
<feature type="domain" description="RNA polymerase sigma-70 region 4" evidence="7">
    <location>
        <begin position="134"/>
        <end position="181"/>
    </location>
</feature>
<evidence type="ECO:0000256" key="4">
    <source>
        <dbReference type="ARBA" id="ARBA00023125"/>
    </source>
</evidence>
<dbReference type="Pfam" id="PF04545">
    <property type="entry name" value="Sigma70_r4"/>
    <property type="match status" value="1"/>
</dbReference>
<dbReference type="Gene3D" id="1.10.10.10">
    <property type="entry name" value="Winged helix-like DNA-binding domain superfamily/Winged helix DNA-binding domain"/>
    <property type="match status" value="1"/>
</dbReference>
<keyword evidence="5" id="KW-0804">Transcription</keyword>
<gene>
    <name evidence="8" type="ORF">CHR53_03440</name>
</gene>
<dbReference type="PANTHER" id="PTHR43133:SF62">
    <property type="entry name" value="RNA POLYMERASE SIGMA FACTOR SIGZ"/>
    <property type="match status" value="1"/>
</dbReference>
<dbReference type="OrthoDB" id="9784272at2"/>
<dbReference type="PANTHER" id="PTHR43133">
    <property type="entry name" value="RNA POLYMERASE ECF-TYPE SIGMA FACTO"/>
    <property type="match status" value="1"/>
</dbReference>
<evidence type="ECO:0000259" key="7">
    <source>
        <dbReference type="Pfam" id="PF04545"/>
    </source>
</evidence>
<dbReference type="AlphaFoldDB" id="A0A3Q9QTP9"/>
<evidence type="ECO:0000313" key="9">
    <source>
        <dbReference type="Proteomes" id="UP000282892"/>
    </source>
</evidence>
<organism evidence="8 9">
    <name type="scientific">Neobacillus mesonae</name>
    <dbReference type="NCBI Taxonomy" id="1193713"/>
    <lineage>
        <taxon>Bacteria</taxon>
        <taxon>Bacillati</taxon>
        <taxon>Bacillota</taxon>
        <taxon>Bacilli</taxon>
        <taxon>Bacillales</taxon>
        <taxon>Bacillaceae</taxon>
        <taxon>Neobacillus</taxon>
    </lineage>
</organism>
<evidence type="ECO:0000256" key="3">
    <source>
        <dbReference type="ARBA" id="ARBA00023082"/>
    </source>
</evidence>
<keyword evidence="2" id="KW-0805">Transcription regulation</keyword>
<dbReference type="InterPro" id="IPR013325">
    <property type="entry name" value="RNA_pol_sigma_r2"/>
</dbReference>
<reference evidence="8 9" key="1">
    <citation type="submission" date="2017-07" db="EMBL/GenBank/DDBJ databases">
        <title>The complete genome sequence of Bacillus mesonae strain H20-5, an efficient strain improving plant abiotic stress resistance.</title>
        <authorList>
            <person name="Kim S.Y."/>
            <person name="Song H."/>
            <person name="Sang M.K."/>
            <person name="Weon H.-Y."/>
            <person name="Song J."/>
        </authorList>
    </citation>
    <scope>NUCLEOTIDE SEQUENCE [LARGE SCALE GENOMIC DNA]</scope>
    <source>
        <strain evidence="8 9">H20-5</strain>
    </source>
</reference>
<dbReference type="SUPFAM" id="SSF88659">
    <property type="entry name" value="Sigma3 and sigma4 domains of RNA polymerase sigma factors"/>
    <property type="match status" value="1"/>
</dbReference>
<evidence type="ECO:0000259" key="6">
    <source>
        <dbReference type="Pfam" id="PF04542"/>
    </source>
</evidence>
<dbReference type="KEGG" id="nmk:CHR53_03440"/>
<dbReference type="STRING" id="1193713.GCA_001636315_03206"/>
<sequence>MKSKTDEELVSLIVQNHRPALEELYDRYVKLVYSFSFKMANGDSEKTKEIVQQVFLRLWTTKRIYNPSQGKFVNWLLTITRNIAIDIIRKEQKEHGNIQLDPQEWRQMKDQKTEDVPEQVSKNLLKKQIQEAKQHLSESQQRLIHLLYWEGYTLSEIAKIERTPLGTIKNRLHQSLKKLRNYMSEELGGVGHGK</sequence>
<dbReference type="Proteomes" id="UP000282892">
    <property type="component" value="Chromosome"/>
</dbReference>
<dbReference type="SUPFAM" id="SSF88946">
    <property type="entry name" value="Sigma2 domain of RNA polymerase sigma factors"/>
    <property type="match status" value="1"/>
</dbReference>
<evidence type="ECO:0000256" key="2">
    <source>
        <dbReference type="ARBA" id="ARBA00023015"/>
    </source>
</evidence>
<dbReference type="InterPro" id="IPR007627">
    <property type="entry name" value="RNA_pol_sigma70_r2"/>
</dbReference>
<dbReference type="InterPro" id="IPR007630">
    <property type="entry name" value="RNA_pol_sigma70_r4"/>
</dbReference>
<dbReference type="Pfam" id="PF04542">
    <property type="entry name" value="Sigma70_r2"/>
    <property type="match status" value="1"/>
</dbReference>